<organism evidence="2 3">
    <name type="scientific">Caldicellulosiruptor diazotrophicus</name>
    <dbReference type="NCBI Taxonomy" id="2806205"/>
    <lineage>
        <taxon>Bacteria</taxon>
        <taxon>Bacillati</taxon>
        <taxon>Bacillota</taxon>
        <taxon>Bacillota incertae sedis</taxon>
        <taxon>Caldicellulosiruptorales</taxon>
        <taxon>Caldicellulosiruptoraceae</taxon>
        <taxon>Caldicellulosiruptor</taxon>
    </lineage>
</organism>
<dbReference type="InterPro" id="IPR036388">
    <property type="entry name" value="WH-like_DNA-bd_sf"/>
</dbReference>
<dbReference type="Proteomes" id="UP000663623">
    <property type="component" value="Plasmid pYA01-1"/>
</dbReference>
<dbReference type="EMBL" id="AP024481">
    <property type="protein sequence ID" value="BCS82478.1"/>
    <property type="molecule type" value="Genomic_DNA"/>
</dbReference>
<keyword evidence="3" id="KW-1185">Reference proteome</keyword>
<evidence type="ECO:0000313" key="2">
    <source>
        <dbReference type="EMBL" id="BCS82478.1"/>
    </source>
</evidence>
<accession>A0ABM7NQP2</accession>
<dbReference type="RefSeq" id="WP_207182897.1">
    <property type="nucleotide sequence ID" value="NZ_AP024481.1"/>
</dbReference>
<feature type="domain" description="Plasmid replication protein RepL" evidence="1">
    <location>
        <begin position="2"/>
        <end position="143"/>
    </location>
</feature>
<evidence type="ECO:0000313" key="3">
    <source>
        <dbReference type="Proteomes" id="UP000663623"/>
    </source>
</evidence>
<dbReference type="InterPro" id="IPR008813">
    <property type="entry name" value="Plasmid_replication_RepL"/>
</dbReference>
<reference evidence="2 3" key="1">
    <citation type="submission" date="2021-02" db="EMBL/GenBank/DDBJ databases">
        <title>Nitrogen-fixing ability and nitrogen fixation related genes of thermophilic fermentative bacteria in the genus Caldicellulosiruptor.</title>
        <authorList>
            <person name="Chen Y."/>
            <person name="Nishihara A."/>
            <person name="Haruta S."/>
        </authorList>
    </citation>
    <scope>NUCLEOTIDE SEQUENCE [LARGE SCALE GENOMIC DNA]</scope>
    <source>
        <strain evidence="2 3">YA01</strain>
        <plasmid evidence="2 3">pYA01-1</plasmid>
    </source>
</reference>
<dbReference type="Pfam" id="PF05732">
    <property type="entry name" value="RepL"/>
    <property type="match status" value="1"/>
</dbReference>
<gene>
    <name evidence="2" type="ORF">CaldiYA01_24380</name>
</gene>
<sequence length="146" mass="17389">MKKLGYKKMVDPNTGEVQTFILIGHEFEDTDFVKVPFISLELLMQDKDMSKSATRILAYIIRHKISFDNYSFVLSYEYDIAGNIVMSERQFHRAVNTLIDKKLIVRLGRARYMLNPRFFRYGTVEQLRKFEEQYDKVQKRKGEKEC</sequence>
<proteinExistence type="predicted"/>
<protein>
    <recommendedName>
        <fullName evidence="1">Plasmid replication protein RepL domain-containing protein</fullName>
    </recommendedName>
</protein>
<keyword evidence="2" id="KW-0614">Plasmid</keyword>
<name>A0ABM7NQP2_9FIRM</name>
<dbReference type="Gene3D" id="1.10.10.10">
    <property type="entry name" value="Winged helix-like DNA-binding domain superfamily/Winged helix DNA-binding domain"/>
    <property type="match status" value="1"/>
</dbReference>
<evidence type="ECO:0000259" key="1">
    <source>
        <dbReference type="Pfam" id="PF05732"/>
    </source>
</evidence>
<geneLocation type="plasmid" evidence="2 3">
    <name>pYA01-1</name>
</geneLocation>